<keyword evidence="3" id="KW-1185">Reference proteome</keyword>
<evidence type="ECO:0000256" key="1">
    <source>
        <dbReference type="SAM" id="MobiDB-lite"/>
    </source>
</evidence>
<comment type="caution">
    <text evidence="2">The sequence shown here is derived from an EMBL/GenBank/DDBJ whole genome shotgun (WGS) entry which is preliminary data.</text>
</comment>
<dbReference type="EMBL" id="MIKF01000041">
    <property type="protein sequence ID" value="RTE81376.1"/>
    <property type="molecule type" value="Genomic_DNA"/>
</dbReference>
<organism evidence="2 3">
    <name type="scientific">Fusarium euwallaceae</name>
    <dbReference type="NCBI Taxonomy" id="1147111"/>
    <lineage>
        <taxon>Eukaryota</taxon>
        <taxon>Fungi</taxon>
        <taxon>Dikarya</taxon>
        <taxon>Ascomycota</taxon>
        <taxon>Pezizomycotina</taxon>
        <taxon>Sordariomycetes</taxon>
        <taxon>Hypocreomycetidae</taxon>
        <taxon>Hypocreales</taxon>
        <taxon>Nectriaceae</taxon>
        <taxon>Fusarium</taxon>
        <taxon>Fusarium solani species complex</taxon>
    </lineage>
</organism>
<evidence type="ECO:0000313" key="2">
    <source>
        <dbReference type="EMBL" id="RTE81376.1"/>
    </source>
</evidence>
<accession>A0A430M086</accession>
<sequence>MTAQTPGLDLVREHEEKHQSNPQTANRRDHDSSQNQDLAYLASPARLGQLTFQVTVAVLAGEPATSSG</sequence>
<name>A0A430M086_9HYPO</name>
<reference evidence="2 3" key="1">
    <citation type="submission" date="2017-06" db="EMBL/GenBank/DDBJ databases">
        <title>Comparative genomic analysis of Ambrosia Fusariam Clade fungi.</title>
        <authorList>
            <person name="Stajich J.E."/>
            <person name="Carrillo J."/>
            <person name="Kijimoto T."/>
            <person name="Eskalen A."/>
            <person name="O'Donnell K."/>
            <person name="Kasson M."/>
        </authorList>
    </citation>
    <scope>NUCLEOTIDE SEQUENCE [LARGE SCALE GENOMIC DNA]</scope>
    <source>
        <strain evidence="2 3">UCR1854</strain>
    </source>
</reference>
<dbReference type="AlphaFoldDB" id="A0A430M086"/>
<evidence type="ECO:0000313" key="3">
    <source>
        <dbReference type="Proteomes" id="UP000287124"/>
    </source>
</evidence>
<proteinExistence type="predicted"/>
<gene>
    <name evidence="2" type="ORF">BHE90_004083</name>
</gene>
<feature type="compositionally biased region" description="Basic and acidic residues" evidence="1">
    <location>
        <begin position="10"/>
        <end position="19"/>
    </location>
</feature>
<protein>
    <submittedName>
        <fullName evidence="2">Uncharacterized protein</fullName>
    </submittedName>
</protein>
<feature type="region of interest" description="Disordered" evidence="1">
    <location>
        <begin position="1"/>
        <end position="36"/>
    </location>
</feature>
<dbReference type="Proteomes" id="UP000287124">
    <property type="component" value="Unassembled WGS sequence"/>
</dbReference>